<evidence type="ECO:0000256" key="1">
    <source>
        <dbReference type="ARBA" id="ARBA00022664"/>
    </source>
</evidence>
<dbReference type="SUPFAM" id="SSF57756">
    <property type="entry name" value="Retrovirus zinc finger-like domains"/>
    <property type="match status" value="1"/>
</dbReference>
<comment type="caution">
    <text evidence="4">The sequence shown here is derived from an EMBL/GenBank/DDBJ whole genome shotgun (WGS) entry which is preliminary data.</text>
</comment>
<keyword evidence="2" id="KW-0479">Metal-binding</keyword>
<dbReference type="GO" id="GO:0003676">
    <property type="term" value="F:nucleic acid binding"/>
    <property type="evidence" value="ECO:0007669"/>
    <property type="project" value="InterPro"/>
</dbReference>
<proteinExistence type="predicted"/>
<keyword evidence="2" id="KW-0862">Zinc</keyword>
<evidence type="ECO:0000259" key="3">
    <source>
        <dbReference type="PROSITE" id="PS50158"/>
    </source>
</evidence>
<dbReference type="PROSITE" id="PS50158">
    <property type="entry name" value="ZF_CCHC"/>
    <property type="match status" value="1"/>
</dbReference>
<dbReference type="GO" id="GO:0006397">
    <property type="term" value="P:mRNA processing"/>
    <property type="evidence" value="ECO:0007669"/>
    <property type="project" value="UniProtKB-KW"/>
</dbReference>
<dbReference type="InterPro" id="IPR001878">
    <property type="entry name" value="Znf_CCHC"/>
</dbReference>
<dbReference type="AlphaFoldDB" id="A0A9P7FZY8"/>
<dbReference type="Pfam" id="PF00098">
    <property type="entry name" value="zf-CCHC"/>
    <property type="match status" value="1"/>
</dbReference>
<evidence type="ECO:0000313" key="5">
    <source>
        <dbReference type="Proteomes" id="UP000775547"/>
    </source>
</evidence>
<organism evidence="4 5">
    <name type="scientific">Asterophora parasitica</name>
    <dbReference type="NCBI Taxonomy" id="117018"/>
    <lineage>
        <taxon>Eukaryota</taxon>
        <taxon>Fungi</taxon>
        <taxon>Dikarya</taxon>
        <taxon>Basidiomycota</taxon>
        <taxon>Agaricomycotina</taxon>
        <taxon>Agaricomycetes</taxon>
        <taxon>Agaricomycetidae</taxon>
        <taxon>Agaricales</taxon>
        <taxon>Tricholomatineae</taxon>
        <taxon>Lyophyllaceae</taxon>
        <taxon>Asterophora</taxon>
    </lineage>
</organism>
<gene>
    <name evidence="4" type="ORF">DXG03_004187</name>
</gene>
<sequence length="321" mass="36575">AMTYMQLGQAADFVARIFEHGGIKRAFQDWDHFVSVFGDEFYDPNEVANASLALESLGYFQNGRSIDQYIDSFKALWYKSEYPDRRHLVMKFCCGLDFRLNRRLGTITTGHPHESKVDEWFHAARLQDFLMQTEDDFAHHVPSALAPTTPQMWATTTNNACQRCQEHGHFSRDCPLCWDVRHVLVVELDETIMQLLAHQDTLAAKSLSPLPKDEEHPVLVMEEHFPVAQRVISTPLLSSRNRFAPLLVEDGADITITAVSMCKPTDSDATPSFPMHKDENLRHSEDEGWRVFQGLSKCCDLNDTSSQVFETAPKLRDLSPT</sequence>
<keyword evidence="1" id="KW-0507">mRNA processing</keyword>
<dbReference type="EMBL" id="JABCKV010002483">
    <property type="protein sequence ID" value="KAG5638227.1"/>
    <property type="molecule type" value="Genomic_DNA"/>
</dbReference>
<reference evidence="4" key="2">
    <citation type="submission" date="2021-10" db="EMBL/GenBank/DDBJ databases">
        <title>Phylogenomics reveals ancestral predisposition of the termite-cultivated fungus Termitomyces towards a domesticated lifestyle.</title>
        <authorList>
            <person name="Auxier B."/>
            <person name="Grum-Grzhimaylo A."/>
            <person name="Cardenas M.E."/>
            <person name="Lodge J.D."/>
            <person name="Laessoe T."/>
            <person name="Pedersen O."/>
            <person name="Smith M.E."/>
            <person name="Kuyper T.W."/>
            <person name="Franco-Molano E.A."/>
            <person name="Baroni T.J."/>
            <person name="Aanen D.K."/>
        </authorList>
    </citation>
    <scope>NUCLEOTIDE SEQUENCE</scope>
    <source>
        <strain evidence="4">AP01</strain>
        <tissue evidence="4">Mycelium</tissue>
    </source>
</reference>
<name>A0A9P7FZY8_9AGAR</name>
<dbReference type="InterPro" id="IPR036875">
    <property type="entry name" value="Znf_CCHC_sf"/>
</dbReference>
<keyword evidence="2" id="KW-0863">Zinc-finger</keyword>
<reference evidence="4" key="1">
    <citation type="submission" date="2020-07" db="EMBL/GenBank/DDBJ databases">
        <authorList>
            <person name="Nieuwenhuis M."/>
            <person name="Van De Peppel L.J.J."/>
        </authorList>
    </citation>
    <scope>NUCLEOTIDE SEQUENCE</scope>
    <source>
        <strain evidence="4">AP01</strain>
        <tissue evidence="4">Mycelium</tissue>
    </source>
</reference>
<protein>
    <recommendedName>
        <fullName evidence="3">CCHC-type domain-containing protein</fullName>
    </recommendedName>
</protein>
<dbReference type="GO" id="GO:0008270">
    <property type="term" value="F:zinc ion binding"/>
    <property type="evidence" value="ECO:0007669"/>
    <property type="project" value="UniProtKB-KW"/>
</dbReference>
<feature type="non-terminal residue" evidence="4">
    <location>
        <position position="1"/>
    </location>
</feature>
<accession>A0A9P7FZY8</accession>
<evidence type="ECO:0000313" key="4">
    <source>
        <dbReference type="EMBL" id="KAG5638227.1"/>
    </source>
</evidence>
<feature type="domain" description="CCHC-type" evidence="3">
    <location>
        <begin position="161"/>
        <end position="175"/>
    </location>
</feature>
<dbReference type="OrthoDB" id="2977638at2759"/>
<evidence type="ECO:0000256" key="2">
    <source>
        <dbReference type="PROSITE-ProRule" id="PRU00047"/>
    </source>
</evidence>
<keyword evidence="5" id="KW-1185">Reference proteome</keyword>
<dbReference type="Proteomes" id="UP000775547">
    <property type="component" value="Unassembled WGS sequence"/>
</dbReference>
<feature type="non-terminal residue" evidence="4">
    <location>
        <position position="321"/>
    </location>
</feature>